<sequence>MAMLVHLLACPVTLCPAARLIESRGVAPAPRGLGALEAVLRLQPGMRALEPDARQGLHPLMVPLAASERDGEVSGVLLLPGAVRADPSRFVPVATVGSAGGAPGTALRPLGETCAAAAKRIVVEMDVADAPATDAAVAAAAAEGVAYARGEASAPLGGRAGAAPPSLAAFCILNVGPFADLYESLAAQHFARGDTASALVTCERAQRAFDDWGLPFAVHASLHAQLGRDAEARDVARVALSKPLWSLGAFGAPECLARLAELAQYEPPRPSREWYGAVRHIDGGGGSIRARASEMGLPAQSLKESDFVQALPLVAPAQFSWDAVRQELAATFEGEGRPEIARWIES</sequence>
<dbReference type="InterPro" id="IPR045287">
    <property type="entry name" value="PAB"/>
</dbReference>
<dbReference type="PANTHER" id="PTHR35115:SF1">
    <property type="entry name" value="PROTEIN IN CHLOROPLAST ATPASE BIOGENESIS, CHLOROPLASTIC"/>
    <property type="match status" value="1"/>
</dbReference>
<evidence type="ECO:0000313" key="3">
    <source>
        <dbReference type="Proteomes" id="UP000751190"/>
    </source>
</evidence>
<keyword evidence="3" id="KW-1185">Reference proteome</keyword>
<comment type="caution">
    <text evidence="2">The sequence shown here is derived from an EMBL/GenBank/DDBJ whole genome shotgun (WGS) entry which is preliminary data.</text>
</comment>
<dbReference type="Proteomes" id="UP000751190">
    <property type="component" value="Unassembled WGS sequence"/>
</dbReference>
<evidence type="ECO:0000256" key="1">
    <source>
        <dbReference type="SAM" id="SignalP"/>
    </source>
</evidence>
<organism evidence="2 3">
    <name type="scientific">Diacronema lutheri</name>
    <name type="common">Unicellular marine alga</name>
    <name type="synonym">Monochrysis lutheri</name>
    <dbReference type="NCBI Taxonomy" id="2081491"/>
    <lineage>
        <taxon>Eukaryota</taxon>
        <taxon>Haptista</taxon>
        <taxon>Haptophyta</taxon>
        <taxon>Pavlovophyceae</taxon>
        <taxon>Pavlovales</taxon>
        <taxon>Pavlovaceae</taxon>
        <taxon>Diacronema</taxon>
    </lineage>
</organism>
<keyword evidence="1" id="KW-0732">Signal</keyword>
<protein>
    <submittedName>
        <fullName evidence="2">Uncharacterized protein</fullName>
    </submittedName>
</protein>
<dbReference type="OrthoDB" id="537706at2759"/>
<feature type="chain" id="PRO_5035328277" evidence="1">
    <location>
        <begin position="18"/>
        <end position="346"/>
    </location>
</feature>
<name>A0A8J6C504_DIALT</name>
<proteinExistence type="predicted"/>
<gene>
    <name evidence="2" type="ORF">KFE25_011637</name>
</gene>
<dbReference type="OMA" id="NIAQWED"/>
<dbReference type="AlphaFoldDB" id="A0A8J6C504"/>
<evidence type="ECO:0000313" key="2">
    <source>
        <dbReference type="EMBL" id="KAG8462187.1"/>
    </source>
</evidence>
<feature type="signal peptide" evidence="1">
    <location>
        <begin position="1"/>
        <end position="17"/>
    </location>
</feature>
<dbReference type="PANTHER" id="PTHR35115">
    <property type="entry name" value="CYCLIN DELTA-3"/>
    <property type="match status" value="1"/>
</dbReference>
<dbReference type="EMBL" id="JAGTXO010000022">
    <property type="protein sequence ID" value="KAG8462187.1"/>
    <property type="molecule type" value="Genomic_DNA"/>
</dbReference>
<accession>A0A8J6C504</accession>
<reference evidence="2" key="1">
    <citation type="submission" date="2021-05" db="EMBL/GenBank/DDBJ databases">
        <title>The genome of the haptophyte Pavlova lutheri (Diacronema luteri, Pavlovales) - a model for lipid biosynthesis in eukaryotic algae.</title>
        <authorList>
            <person name="Hulatt C.J."/>
            <person name="Posewitz M.C."/>
        </authorList>
    </citation>
    <scope>NUCLEOTIDE SEQUENCE</scope>
    <source>
        <strain evidence="2">NIVA-4/92</strain>
    </source>
</reference>